<dbReference type="EMBL" id="MFMA01000050">
    <property type="protein sequence ID" value="OGG73637.1"/>
    <property type="molecule type" value="Genomic_DNA"/>
</dbReference>
<evidence type="ECO:0000259" key="4">
    <source>
        <dbReference type="Pfam" id="PF03717"/>
    </source>
</evidence>
<dbReference type="InterPro" id="IPR012338">
    <property type="entry name" value="Beta-lactam/transpept-like"/>
</dbReference>
<dbReference type="InterPro" id="IPR005311">
    <property type="entry name" value="PBP_dimer"/>
</dbReference>
<dbReference type="Proteomes" id="UP000178427">
    <property type="component" value="Unassembled WGS sequence"/>
</dbReference>
<dbReference type="STRING" id="1798513.A3A40_01435"/>
<dbReference type="Gene3D" id="3.40.710.10">
    <property type="entry name" value="DD-peptidase/beta-lactamase superfamily"/>
    <property type="match status" value="1"/>
</dbReference>
<organism evidence="5 6">
    <name type="scientific">Candidatus Kaiserbacteria bacterium RIFCSPLOWO2_01_FULL_54_20</name>
    <dbReference type="NCBI Taxonomy" id="1798513"/>
    <lineage>
        <taxon>Bacteria</taxon>
        <taxon>Candidatus Kaiseribacteriota</taxon>
    </lineage>
</organism>
<feature type="domain" description="Penicillin-binding protein dimerisation" evidence="4">
    <location>
        <begin position="66"/>
        <end position="180"/>
    </location>
</feature>
<dbReference type="Pfam" id="PF03717">
    <property type="entry name" value="PBP_dimer"/>
    <property type="match status" value="1"/>
</dbReference>
<accession>A0A1F6EJ48</accession>
<dbReference type="InterPro" id="IPR036138">
    <property type="entry name" value="PBP_dimer_sf"/>
</dbReference>
<dbReference type="GO" id="GO:0071555">
    <property type="term" value="P:cell wall organization"/>
    <property type="evidence" value="ECO:0007669"/>
    <property type="project" value="TreeGrafter"/>
</dbReference>
<proteinExistence type="predicted"/>
<evidence type="ECO:0000313" key="5">
    <source>
        <dbReference type="EMBL" id="OGG73637.1"/>
    </source>
</evidence>
<comment type="caution">
    <text evidence="5">The sequence shown here is derived from an EMBL/GenBank/DDBJ whole genome shotgun (WGS) entry which is preliminary data.</text>
</comment>
<dbReference type="AlphaFoldDB" id="A0A1F6EJ48"/>
<dbReference type="Pfam" id="PF00905">
    <property type="entry name" value="Transpeptidase"/>
    <property type="match status" value="1"/>
</dbReference>
<dbReference type="PANTHER" id="PTHR30627">
    <property type="entry name" value="PEPTIDOGLYCAN D,D-TRANSPEPTIDASE"/>
    <property type="match status" value="1"/>
</dbReference>
<comment type="subcellular location">
    <subcellularLocation>
        <location evidence="1">Membrane</location>
    </subcellularLocation>
</comment>
<evidence type="ECO:0008006" key="7">
    <source>
        <dbReference type="Google" id="ProtNLM"/>
    </source>
</evidence>
<evidence type="ECO:0000259" key="3">
    <source>
        <dbReference type="Pfam" id="PF00905"/>
    </source>
</evidence>
<reference evidence="5 6" key="1">
    <citation type="journal article" date="2016" name="Nat. Commun.">
        <title>Thousands of microbial genomes shed light on interconnected biogeochemical processes in an aquifer system.</title>
        <authorList>
            <person name="Anantharaman K."/>
            <person name="Brown C.T."/>
            <person name="Hug L.A."/>
            <person name="Sharon I."/>
            <person name="Castelle C.J."/>
            <person name="Probst A.J."/>
            <person name="Thomas B.C."/>
            <person name="Singh A."/>
            <person name="Wilkins M.J."/>
            <person name="Karaoz U."/>
            <person name="Brodie E.L."/>
            <person name="Williams K.H."/>
            <person name="Hubbard S.S."/>
            <person name="Banfield J.F."/>
        </authorList>
    </citation>
    <scope>NUCLEOTIDE SEQUENCE [LARGE SCALE GENOMIC DNA]</scope>
</reference>
<dbReference type="GO" id="GO:0008658">
    <property type="term" value="F:penicillin binding"/>
    <property type="evidence" value="ECO:0007669"/>
    <property type="project" value="InterPro"/>
</dbReference>
<name>A0A1F6EJ48_9BACT</name>
<evidence type="ECO:0000256" key="1">
    <source>
        <dbReference type="ARBA" id="ARBA00004370"/>
    </source>
</evidence>
<dbReference type="PANTHER" id="PTHR30627:SF1">
    <property type="entry name" value="PEPTIDOGLYCAN D,D-TRANSPEPTIDASE FTSI"/>
    <property type="match status" value="1"/>
</dbReference>
<evidence type="ECO:0000313" key="6">
    <source>
        <dbReference type="Proteomes" id="UP000178427"/>
    </source>
</evidence>
<sequence length="559" mass="60340">MLSALFMCAAALLALRLYFVQIVHGEDYQKSARGQYVEVSSERQGRGDIFFSKKEGDLVAAAVMQSGWGLAIVPAEITDPEQVFETLSSIVPLDKERFFANAAKLGDPYEDVGFRLSDSAAARIRKEKIPGVILAPDQWRSYPADVLAAHAIGFVGYKGDAKVGVYGLEARYEDSLVKTSGLYVNPFAEIFANVGAALSSDPALNKGSVITSIEPQVQARLEETLSGVLKTYSPKEAAGIVMDPHTGEIIAMAIRPTFDPNTYNTVDDPSVFTNTLVENVYEMGSIMKPLTVAAGIDVGAITPKTTYNDKGCIEKSGKKICNYDGKARGVVPIQEVLNQSLNLGVSFVADTMGHNVFSEYIHAFGLGEKTGIDLPNEARGIIYAIDRGYDVDYASASFGQGIAMTSIETIRALASLANGGVLPSPHVVRGIKLESGIVRDVVPPPGPRVLKIETVQTVSDMLVKVFDKALLGGILKQEHYSIAAKTGTAQIAIPGGGGYYEDRFLHSFFGYFPAHDPKFIVFLVAVEPHGAEFASATLARPFLDIAKYLINYYDIPPDR</sequence>
<dbReference type="SUPFAM" id="SSF56519">
    <property type="entry name" value="Penicillin binding protein dimerisation domain"/>
    <property type="match status" value="1"/>
</dbReference>
<keyword evidence="2" id="KW-0472">Membrane</keyword>
<gene>
    <name evidence="5" type="ORF">A3A40_01435</name>
</gene>
<protein>
    <recommendedName>
        <fullName evidence="7">Penicillin-binding protein transpeptidase domain-containing protein</fullName>
    </recommendedName>
</protein>
<feature type="domain" description="Penicillin-binding protein transpeptidase" evidence="3">
    <location>
        <begin position="239"/>
        <end position="540"/>
    </location>
</feature>
<dbReference type="GO" id="GO:0005886">
    <property type="term" value="C:plasma membrane"/>
    <property type="evidence" value="ECO:0007669"/>
    <property type="project" value="TreeGrafter"/>
</dbReference>
<dbReference type="InterPro" id="IPR050515">
    <property type="entry name" value="Beta-lactam/transpept"/>
</dbReference>
<dbReference type="Gene3D" id="3.90.1310.10">
    <property type="entry name" value="Penicillin-binding protein 2a (Domain 2)"/>
    <property type="match status" value="1"/>
</dbReference>
<evidence type="ECO:0000256" key="2">
    <source>
        <dbReference type="ARBA" id="ARBA00023136"/>
    </source>
</evidence>
<dbReference type="SUPFAM" id="SSF56601">
    <property type="entry name" value="beta-lactamase/transpeptidase-like"/>
    <property type="match status" value="1"/>
</dbReference>
<dbReference type="Gene3D" id="3.30.450.330">
    <property type="match status" value="1"/>
</dbReference>
<dbReference type="InterPro" id="IPR001460">
    <property type="entry name" value="PCN-bd_Tpept"/>
</dbReference>